<keyword evidence="3" id="KW-1185">Reference proteome</keyword>
<reference evidence="2" key="1">
    <citation type="submission" date="2022-12" db="EMBL/GenBank/DDBJ databases">
        <title>Polyphasic identification of a Novel Hot-Spring Cyanobacterium Ocullathermofonsia sinensis gen nov. sp. nov. and Genomic Insights on its Adaptations to the Thermal Habitat.</title>
        <authorList>
            <person name="Daroch M."/>
            <person name="Tang J."/>
            <person name="Jiang Y."/>
        </authorList>
    </citation>
    <scope>NUCLEOTIDE SEQUENCE</scope>
    <source>
        <strain evidence="2">PKUAC-SCTA174</strain>
    </source>
</reference>
<organism evidence="2 3">
    <name type="scientific">Thermocoleostomius sinensis A174</name>
    <dbReference type="NCBI Taxonomy" id="2016057"/>
    <lineage>
        <taxon>Bacteria</taxon>
        <taxon>Bacillati</taxon>
        <taxon>Cyanobacteriota</taxon>
        <taxon>Cyanophyceae</taxon>
        <taxon>Oculatellales</taxon>
        <taxon>Oculatellaceae</taxon>
        <taxon>Thermocoleostomius</taxon>
    </lineage>
</organism>
<dbReference type="Proteomes" id="UP001163152">
    <property type="component" value="Chromosome"/>
</dbReference>
<dbReference type="RefSeq" id="WP_268612061.1">
    <property type="nucleotide sequence ID" value="NZ_CP113797.1"/>
</dbReference>
<gene>
    <name evidence="2" type="ORF">OXH18_08365</name>
</gene>
<evidence type="ECO:0000256" key="1">
    <source>
        <dbReference type="SAM" id="MobiDB-lite"/>
    </source>
</evidence>
<dbReference type="EMBL" id="CP113797">
    <property type="protein sequence ID" value="WAL61985.1"/>
    <property type="molecule type" value="Genomic_DNA"/>
</dbReference>
<feature type="compositionally biased region" description="Basic and acidic residues" evidence="1">
    <location>
        <begin position="1"/>
        <end position="13"/>
    </location>
</feature>
<proteinExistence type="predicted"/>
<protein>
    <submittedName>
        <fullName evidence="2">Uncharacterized protein</fullName>
    </submittedName>
</protein>
<evidence type="ECO:0000313" key="2">
    <source>
        <dbReference type="EMBL" id="WAL61985.1"/>
    </source>
</evidence>
<evidence type="ECO:0000313" key="3">
    <source>
        <dbReference type="Proteomes" id="UP001163152"/>
    </source>
</evidence>
<feature type="compositionally biased region" description="Basic and acidic residues" evidence="1">
    <location>
        <begin position="52"/>
        <end position="71"/>
    </location>
</feature>
<feature type="region of interest" description="Disordered" evidence="1">
    <location>
        <begin position="1"/>
        <end position="71"/>
    </location>
</feature>
<name>A0A9E9CC50_9CYAN</name>
<dbReference type="KEGG" id="tsin:OXH18_08365"/>
<dbReference type="AlphaFoldDB" id="A0A9E9CC50"/>
<sequence>MTNADESTKKTDKITTPYDTESEESFDAKVMEEEIEMGDRQAPSANVESDYENAKKFSEPDSDSQQKVDSL</sequence>
<accession>A0A9E9CC50</accession>